<reference evidence="2 3" key="1">
    <citation type="submission" date="2010-12" db="EMBL/GenBank/DDBJ databases">
        <title>Whole genome sequence of Anaerolinea thermophila UNI-1.</title>
        <authorList>
            <person name="Narita-Yamada S."/>
            <person name="Kishi E."/>
            <person name="Watanabe Y."/>
            <person name="Takasaki K."/>
            <person name="Ankai A."/>
            <person name="Oguchi A."/>
            <person name="Fukui S."/>
            <person name="Takahashi M."/>
            <person name="Yashiro I."/>
            <person name="Hosoyama A."/>
            <person name="Sekiguchi Y."/>
            <person name="Hanada S."/>
            <person name="Fujita N."/>
        </authorList>
    </citation>
    <scope>NUCLEOTIDE SEQUENCE [LARGE SCALE GENOMIC DNA]</scope>
    <source>
        <strain evidence="3">DSM 14523 / JCM 11388 / NBRC 100420 / UNI-1</strain>
    </source>
</reference>
<dbReference type="KEGG" id="atm:ANT_29940"/>
<organism evidence="2 3">
    <name type="scientific">Anaerolinea thermophila (strain DSM 14523 / JCM 11388 / NBRC 100420 / UNI-1)</name>
    <dbReference type="NCBI Taxonomy" id="926569"/>
    <lineage>
        <taxon>Bacteria</taxon>
        <taxon>Bacillati</taxon>
        <taxon>Chloroflexota</taxon>
        <taxon>Anaerolineae</taxon>
        <taxon>Anaerolineales</taxon>
        <taxon>Anaerolineaceae</taxon>
        <taxon>Anaerolinea</taxon>
    </lineage>
</organism>
<gene>
    <name evidence="2" type="ordered locus">ANT_29940</name>
</gene>
<evidence type="ECO:0000259" key="1">
    <source>
        <dbReference type="Pfam" id="PF13191"/>
    </source>
</evidence>
<dbReference type="RefSeq" id="WP_013561364.1">
    <property type="nucleotide sequence ID" value="NC_014960.1"/>
</dbReference>
<sequence>MNHEWSRQATGAVNIPELIGRQQVLEAVFRAIRDPSQTLHVLYLSGEGGLGKTRLLQHVLDTLRNEPEVVALETLLDLYHVELHTLEGFMKEVVRLLPEEVKSSFDEYEKAYRMLNQLRVHQEGKLTEQQNRVQQAFEKGMQALCGERRVVLMLDTVERAVYPAGEQGEPRLAVVIPWLKDCVGRWKNLTLIFAGRQRADAVWRLFREAYALPKEQAFHIGALSLQESREYLQALERHLRTLGEHFVADRLASLPEEVVERVCRLSEGRPILLSLLADYFSVAERGQLPPVLESAGQAERRDLEEQLVRRFMESGELGETITAIGRAPRGVDAPLLAKLLNIPENEARERLQKIKKFTFIKARVDETYFLHDEMYALVRRQVFDTPDDAVPASRAFAAIKDDVEKRLNRVRQQLDELFAPVLKATSETLKFTELAEAYSARRKWLGFKLFYFLHYDFERGLRHFFRFSQEALRARDVWMDLQLQAELWDFLSTYFSHADDKRLGGAFSKELFQTLLQIHELYHLSIAGENERLEALRQQLERVALEQGWQEHLPIALLALYTVLGDIYSGRGTLEDSAKAEEYFQKAFGVFPEEFQTGWSQGVDESAERLKERFTSVEVWYLKAYQARAMFARAYLMRMRGHLTESIPGYQKAIALLRQINLQVNLATAMNDLGYTQAAQGNWDTAYRLIQDAMNLHQELSAYASMCFDLNALSRAKIMEGYSLAEAIELATRALALSRALGFPRMVGMSCRNLAEAKRRSARSDLLTFSEKKELLRQARDHACEARDAFEEVGEKARLIEAWMEIGCATRDWVKLLVSRIHPDPADSVERLVAESRKAFERAIRLAQEEKLLHKELDSLVNLAWLEYYRLKENEIISEELKEAIQRVEKLIPKPETGEINPEIWVWAGKLYTLKGVVNFHVLKQLDRNRRKEFTAVQQDKEIQHLLEELGENFARGLEESSRYSQNSQGIRNAKQDIYDRLKILNAVELKVLCRKVKSIYPKESALEKFLREVMLWVE</sequence>
<dbReference type="InParanoid" id="E8N273"/>
<dbReference type="HOGENOM" id="CLU_294212_0_0_0"/>
<keyword evidence="3" id="KW-1185">Reference proteome</keyword>
<dbReference type="SUPFAM" id="SSF52540">
    <property type="entry name" value="P-loop containing nucleoside triphosphate hydrolases"/>
    <property type="match status" value="1"/>
</dbReference>
<dbReference type="eggNOG" id="COG1672">
    <property type="taxonomic scope" value="Bacteria"/>
</dbReference>
<dbReference type="InterPro" id="IPR027417">
    <property type="entry name" value="P-loop_NTPase"/>
</dbReference>
<evidence type="ECO:0000313" key="2">
    <source>
        <dbReference type="EMBL" id="BAJ65020.1"/>
    </source>
</evidence>
<dbReference type="InterPro" id="IPR011990">
    <property type="entry name" value="TPR-like_helical_dom_sf"/>
</dbReference>
<dbReference type="OrthoDB" id="134858at2"/>
<dbReference type="Gene3D" id="3.40.50.300">
    <property type="entry name" value="P-loop containing nucleotide triphosphate hydrolases"/>
    <property type="match status" value="1"/>
</dbReference>
<proteinExistence type="predicted"/>
<evidence type="ECO:0000313" key="3">
    <source>
        <dbReference type="Proteomes" id="UP000008922"/>
    </source>
</evidence>
<dbReference type="Pfam" id="PF13191">
    <property type="entry name" value="AAA_16"/>
    <property type="match status" value="1"/>
</dbReference>
<accession>E8N273</accession>
<dbReference type="Gene3D" id="1.25.40.10">
    <property type="entry name" value="Tetratricopeptide repeat domain"/>
    <property type="match status" value="2"/>
</dbReference>
<dbReference type="SUPFAM" id="SSF48452">
    <property type="entry name" value="TPR-like"/>
    <property type="match status" value="1"/>
</dbReference>
<feature type="domain" description="Orc1-like AAA ATPase" evidence="1">
    <location>
        <begin position="17"/>
        <end position="160"/>
    </location>
</feature>
<dbReference type="Proteomes" id="UP000008922">
    <property type="component" value="Chromosome"/>
</dbReference>
<name>E8N273_ANATU</name>
<dbReference type="eggNOG" id="COG0457">
    <property type="taxonomic scope" value="Bacteria"/>
</dbReference>
<protein>
    <recommendedName>
        <fullName evidence="1">Orc1-like AAA ATPase domain-containing protein</fullName>
    </recommendedName>
</protein>
<dbReference type="EMBL" id="AP012029">
    <property type="protein sequence ID" value="BAJ65020.1"/>
    <property type="molecule type" value="Genomic_DNA"/>
</dbReference>
<dbReference type="AlphaFoldDB" id="E8N273"/>
<dbReference type="STRING" id="926569.ANT_29940"/>
<dbReference type="InterPro" id="IPR041664">
    <property type="entry name" value="AAA_16"/>
</dbReference>